<feature type="transmembrane region" description="Helical" evidence="2">
    <location>
        <begin position="78"/>
        <end position="98"/>
    </location>
</feature>
<feature type="transmembrane region" description="Helical" evidence="2">
    <location>
        <begin position="156"/>
        <end position="177"/>
    </location>
</feature>
<proteinExistence type="predicted"/>
<evidence type="ECO:0000256" key="1">
    <source>
        <dbReference type="SAM" id="MobiDB-lite"/>
    </source>
</evidence>
<evidence type="ECO:0000313" key="4">
    <source>
        <dbReference type="Proteomes" id="UP000241436"/>
    </source>
</evidence>
<feature type="compositionally biased region" description="Basic residues" evidence="1">
    <location>
        <begin position="199"/>
        <end position="209"/>
    </location>
</feature>
<accession>A0A2T4TXM2</accession>
<dbReference type="EMBL" id="NVQC01000022">
    <property type="protein sequence ID" value="PTL35871.1"/>
    <property type="molecule type" value="Genomic_DNA"/>
</dbReference>
<keyword evidence="2" id="KW-1133">Transmembrane helix</keyword>
<comment type="caution">
    <text evidence="3">The sequence shown here is derived from an EMBL/GenBank/DDBJ whole genome shotgun (WGS) entry which is preliminary data.</text>
</comment>
<keyword evidence="4" id="KW-1185">Reference proteome</keyword>
<feature type="transmembrane region" description="Helical" evidence="2">
    <location>
        <begin position="110"/>
        <end position="129"/>
    </location>
</feature>
<name>A0A2T4TXM2_9BACT</name>
<dbReference type="AlphaFoldDB" id="A0A2T4TXM2"/>
<keyword evidence="2" id="KW-0812">Transmembrane</keyword>
<protein>
    <submittedName>
        <fullName evidence="3">Uncharacterized protein</fullName>
    </submittedName>
</protein>
<reference evidence="4" key="2">
    <citation type="journal article" date="2018" name="Environ. Microbiol.">
        <title>Bloom of a denitrifying methanotroph, 'Candidatus Methylomirabilis limnetica', in a deep stratified lake.</title>
        <authorList>
            <person name="Graf J.S."/>
            <person name="Mayr M.J."/>
            <person name="Marchant H.K."/>
            <person name="Tienken D."/>
            <person name="Hach P.F."/>
            <person name="Brand A."/>
            <person name="Schubert C.J."/>
            <person name="Kuypers M.M."/>
            <person name="Milucka J."/>
        </authorList>
    </citation>
    <scope>NUCLEOTIDE SEQUENCE [LARGE SCALE GENOMIC DNA]</scope>
    <source>
        <strain evidence="4">Zug</strain>
    </source>
</reference>
<keyword evidence="2" id="KW-0472">Membrane</keyword>
<gene>
    <name evidence="3" type="ORF">CLG94_08970</name>
</gene>
<dbReference type="RefSeq" id="WP_107562761.1">
    <property type="nucleotide sequence ID" value="NZ_NVQC01000022.1"/>
</dbReference>
<reference evidence="3 4" key="1">
    <citation type="submission" date="2017-09" db="EMBL/GenBank/DDBJ databases">
        <title>Bloom of a denitrifying methanotroph, Candidatus Methylomirabilis limnetica, in a deep stratified lake.</title>
        <authorList>
            <person name="Graf J.S."/>
            <person name="Marchant H.K."/>
            <person name="Tienken D."/>
            <person name="Hach P.F."/>
            <person name="Brand A."/>
            <person name="Schubert C.J."/>
            <person name="Kuypers M.M."/>
            <person name="Milucka J."/>
        </authorList>
    </citation>
    <scope>NUCLEOTIDE SEQUENCE [LARGE SCALE GENOMIC DNA]</scope>
    <source>
        <strain evidence="3 4">Zug</strain>
    </source>
</reference>
<evidence type="ECO:0000256" key="2">
    <source>
        <dbReference type="SAM" id="Phobius"/>
    </source>
</evidence>
<sequence>MLPDTKALLAFAGRFLLVFCLILPLWFVITPGYNRLLASGANVLLAVTEAPRVHSLVGWKGNILIMRSDRPFTEGMKIQGFTGYLTHFNLVLMTGLVLAQRHVAWRRRCVSLTIALGVLFLTHILYLVIGMKFFQQPELEAFQSVAGRLSVWGTNFYLSMASQLLPVLIWMALYWFFGGIPEEVRAADEGSTPGWRGKTSGRRKTHRAP</sequence>
<feature type="transmembrane region" description="Helical" evidence="2">
    <location>
        <begin position="7"/>
        <end position="29"/>
    </location>
</feature>
<dbReference type="Proteomes" id="UP000241436">
    <property type="component" value="Unassembled WGS sequence"/>
</dbReference>
<feature type="region of interest" description="Disordered" evidence="1">
    <location>
        <begin position="187"/>
        <end position="209"/>
    </location>
</feature>
<organism evidence="3 4">
    <name type="scientific">Candidatus Methylomirabilis limnetica</name>
    <dbReference type="NCBI Taxonomy" id="2033718"/>
    <lineage>
        <taxon>Bacteria</taxon>
        <taxon>Candidatus Methylomirabilota</taxon>
        <taxon>Candidatus Methylomirabilia</taxon>
        <taxon>Candidatus Methylomirabilales</taxon>
        <taxon>Candidatus Methylomirabilaceae</taxon>
        <taxon>Candidatus Methylomirabilis</taxon>
    </lineage>
</organism>
<evidence type="ECO:0000313" key="3">
    <source>
        <dbReference type="EMBL" id="PTL35871.1"/>
    </source>
</evidence>